<protein>
    <recommendedName>
        <fullName evidence="2">Coenzyme Q-binding protein COQ10 START domain-containing protein</fullName>
    </recommendedName>
</protein>
<name>A0ABP9I1V5_9ACTN</name>
<comment type="caution">
    <text evidence="3">The sequence shown here is derived from an EMBL/GenBank/DDBJ whole genome shotgun (WGS) entry which is preliminary data.</text>
</comment>
<dbReference type="InterPro" id="IPR023393">
    <property type="entry name" value="START-like_dom_sf"/>
</dbReference>
<organism evidence="3 4">
    <name type="scientific">Kineococcus glutinatus</name>
    <dbReference type="NCBI Taxonomy" id="1070872"/>
    <lineage>
        <taxon>Bacteria</taxon>
        <taxon>Bacillati</taxon>
        <taxon>Actinomycetota</taxon>
        <taxon>Actinomycetes</taxon>
        <taxon>Kineosporiales</taxon>
        <taxon>Kineosporiaceae</taxon>
        <taxon>Kineococcus</taxon>
    </lineage>
</organism>
<keyword evidence="4" id="KW-1185">Reference proteome</keyword>
<dbReference type="EMBL" id="BAABIL010000393">
    <property type="protein sequence ID" value="GAA4985176.1"/>
    <property type="molecule type" value="Genomic_DNA"/>
</dbReference>
<feature type="compositionally biased region" description="Low complexity" evidence="1">
    <location>
        <begin position="208"/>
        <end position="234"/>
    </location>
</feature>
<dbReference type="RefSeq" id="WP_345712935.1">
    <property type="nucleotide sequence ID" value="NZ_BAABIL010000393.1"/>
</dbReference>
<dbReference type="InterPro" id="IPR047137">
    <property type="entry name" value="ORF3"/>
</dbReference>
<feature type="region of interest" description="Disordered" evidence="1">
    <location>
        <begin position="152"/>
        <end position="174"/>
    </location>
</feature>
<feature type="domain" description="Coenzyme Q-binding protein COQ10 START" evidence="2">
    <location>
        <begin position="11"/>
        <end position="130"/>
    </location>
</feature>
<reference evidence="4" key="1">
    <citation type="journal article" date="2019" name="Int. J. Syst. Evol. Microbiol.">
        <title>The Global Catalogue of Microorganisms (GCM) 10K type strain sequencing project: providing services to taxonomists for standard genome sequencing and annotation.</title>
        <authorList>
            <consortium name="The Broad Institute Genomics Platform"/>
            <consortium name="The Broad Institute Genome Sequencing Center for Infectious Disease"/>
            <person name="Wu L."/>
            <person name="Ma J."/>
        </authorList>
    </citation>
    <scope>NUCLEOTIDE SEQUENCE [LARGE SCALE GENOMIC DNA]</scope>
    <source>
        <strain evidence="4">JCM 18126</strain>
    </source>
</reference>
<accession>A0ABP9I1V5</accession>
<dbReference type="PANTHER" id="PTHR33824">
    <property type="entry name" value="POLYKETIDE CYCLASE/DEHYDRASE AND LIPID TRANSPORT SUPERFAMILY PROTEIN"/>
    <property type="match status" value="1"/>
</dbReference>
<dbReference type="SUPFAM" id="SSF55961">
    <property type="entry name" value="Bet v1-like"/>
    <property type="match status" value="1"/>
</dbReference>
<dbReference type="InterPro" id="IPR005031">
    <property type="entry name" value="COQ10_START"/>
</dbReference>
<sequence length="263" mass="27646">MATRVEKTVLVDVPLRTVYDQWTQFEDFPQFMSGVTSVTQLGDDLMEWVAEIGGVRRRWQARVLEQVPDRKVAWAATEGATNAGQVTFVAEGEARTRVNLVLEYEPEGVLEKAGDALGLVERQATGDLERFKEFIESRGLATGAWRGSVAEGTRAGVPGAEDATASRSTSGAAGVSGKAVAAGIGVVAAAAAAATAAARKGSGEEESTVAAADAPPTVVRTTTPTAPVTQTPEVDLSNTATDERTVDLSALEERESTGSHRRD</sequence>
<evidence type="ECO:0000259" key="2">
    <source>
        <dbReference type="Pfam" id="PF03364"/>
    </source>
</evidence>
<dbReference type="CDD" id="cd07817">
    <property type="entry name" value="SRPBCC_8"/>
    <property type="match status" value="1"/>
</dbReference>
<evidence type="ECO:0000313" key="4">
    <source>
        <dbReference type="Proteomes" id="UP001501195"/>
    </source>
</evidence>
<dbReference type="Gene3D" id="3.30.530.20">
    <property type="match status" value="1"/>
</dbReference>
<feature type="compositionally biased region" description="Low complexity" evidence="1">
    <location>
        <begin position="163"/>
        <end position="174"/>
    </location>
</feature>
<feature type="compositionally biased region" description="Basic and acidic residues" evidence="1">
    <location>
        <begin position="241"/>
        <end position="263"/>
    </location>
</feature>
<dbReference type="Proteomes" id="UP001501195">
    <property type="component" value="Unassembled WGS sequence"/>
</dbReference>
<dbReference type="PANTHER" id="PTHR33824:SF7">
    <property type="entry name" value="POLYKETIDE CYCLASE_DEHYDRASE AND LIPID TRANSPORT SUPERFAMILY PROTEIN"/>
    <property type="match status" value="1"/>
</dbReference>
<gene>
    <name evidence="3" type="ORF">GCM10023225_25090</name>
</gene>
<dbReference type="Pfam" id="PF03364">
    <property type="entry name" value="Polyketide_cyc"/>
    <property type="match status" value="1"/>
</dbReference>
<evidence type="ECO:0000256" key="1">
    <source>
        <dbReference type="SAM" id="MobiDB-lite"/>
    </source>
</evidence>
<proteinExistence type="predicted"/>
<feature type="region of interest" description="Disordered" evidence="1">
    <location>
        <begin position="199"/>
        <end position="263"/>
    </location>
</feature>
<evidence type="ECO:0000313" key="3">
    <source>
        <dbReference type="EMBL" id="GAA4985176.1"/>
    </source>
</evidence>